<proteinExistence type="inferred from homology"/>
<gene>
    <name evidence="4" type="ORF">PAMY1081_LOCUS175</name>
</gene>
<evidence type="ECO:0000256" key="1">
    <source>
        <dbReference type="ARBA" id="ARBA00010014"/>
    </source>
</evidence>
<keyword evidence="2" id="KW-0689">Ribosomal protein</keyword>
<organism evidence="4">
    <name type="scientific">Polyblepharides amylifera</name>
    <dbReference type="NCBI Taxonomy" id="1486889"/>
    <lineage>
        <taxon>Eukaryota</taxon>
        <taxon>Viridiplantae</taxon>
        <taxon>Chlorophyta</taxon>
        <taxon>Pyramimonadophyceae</taxon>
        <taxon>Pyramimonadales</taxon>
        <taxon>Polyblepharidaceae</taxon>
        <taxon>Polyblepharides</taxon>
    </lineage>
</organism>
<dbReference type="PANTHER" id="PTHR11710">
    <property type="entry name" value="40S RIBOSOMAL PROTEIN S19"/>
    <property type="match status" value="1"/>
</dbReference>
<dbReference type="InterPro" id="IPR036390">
    <property type="entry name" value="WH_DNA-bd_sf"/>
</dbReference>
<dbReference type="GO" id="GO:0003735">
    <property type="term" value="F:structural constituent of ribosome"/>
    <property type="evidence" value="ECO:0007669"/>
    <property type="project" value="InterPro"/>
</dbReference>
<evidence type="ECO:0000256" key="2">
    <source>
        <dbReference type="ARBA" id="ARBA00022980"/>
    </source>
</evidence>
<dbReference type="FunFam" id="1.10.10.10:FF:000118">
    <property type="entry name" value="40S ribosomal protein S19"/>
    <property type="match status" value="1"/>
</dbReference>
<dbReference type="GO" id="GO:0006412">
    <property type="term" value="P:translation"/>
    <property type="evidence" value="ECO:0007669"/>
    <property type="project" value="InterPro"/>
</dbReference>
<dbReference type="SMART" id="SM01413">
    <property type="entry name" value="Ribosomal_S19e"/>
    <property type="match status" value="1"/>
</dbReference>
<evidence type="ECO:0008006" key="5">
    <source>
        <dbReference type="Google" id="ProtNLM"/>
    </source>
</evidence>
<evidence type="ECO:0000313" key="4">
    <source>
        <dbReference type="EMBL" id="CAD8215901.1"/>
    </source>
</evidence>
<accession>A0A7R9SWN7</accession>
<dbReference type="SUPFAM" id="SSF46785">
    <property type="entry name" value="Winged helix' DNA-binding domain"/>
    <property type="match status" value="1"/>
</dbReference>
<evidence type="ECO:0000256" key="3">
    <source>
        <dbReference type="ARBA" id="ARBA00023274"/>
    </source>
</evidence>
<dbReference type="PANTHER" id="PTHR11710:SF0">
    <property type="entry name" value="40S RIBOSOMAL PROTEIN S19"/>
    <property type="match status" value="1"/>
</dbReference>
<protein>
    <recommendedName>
        <fullName evidence="5">40S ribosomal protein S19</fullName>
    </recommendedName>
</protein>
<reference evidence="4" key="1">
    <citation type="submission" date="2021-01" db="EMBL/GenBank/DDBJ databases">
        <authorList>
            <person name="Corre E."/>
            <person name="Pelletier E."/>
            <person name="Niang G."/>
            <person name="Scheremetjew M."/>
            <person name="Finn R."/>
            <person name="Kale V."/>
            <person name="Holt S."/>
            <person name="Cochrane G."/>
            <person name="Meng A."/>
            <person name="Brown T."/>
            <person name="Cohen L."/>
        </authorList>
    </citation>
    <scope>NUCLEOTIDE SEQUENCE</scope>
    <source>
        <strain evidence="4">CCMP720</strain>
    </source>
</reference>
<comment type="similarity">
    <text evidence="1">Belongs to the eukaryotic ribosomal protein eS19 family.</text>
</comment>
<dbReference type="Pfam" id="PF01090">
    <property type="entry name" value="Ribosomal_S19e"/>
    <property type="match status" value="1"/>
</dbReference>
<dbReference type="EMBL" id="HBDV01000255">
    <property type="protein sequence ID" value="CAD8215901.1"/>
    <property type="molecule type" value="Transcribed_RNA"/>
</dbReference>
<dbReference type="AlphaFoldDB" id="A0A7R9SWN7"/>
<keyword evidence="3" id="KW-0687">Ribonucleoprotein</keyword>
<sequence length="147" mass="16185">MSGAPKTVKDVTSHEFVQAYAAYLRSTGKFETPTWVDLVKTSTRKELAPYDPDWFYVRAASVARQIYLRGGRGVGGLRKRYGGTKRDGSRPNHHAIASGSIIRHILQQLEILKIVEKSAKGGRQITSDGQRDLDRIAGRCAAVTAEA</sequence>
<name>A0A7R9SWN7_9CHLO</name>
<dbReference type="InterPro" id="IPR036388">
    <property type="entry name" value="WH-like_DNA-bd_sf"/>
</dbReference>
<dbReference type="Gene3D" id="1.10.10.10">
    <property type="entry name" value="Winged helix-like DNA-binding domain superfamily/Winged helix DNA-binding domain"/>
    <property type="match status" value="1"/>
</dbReference>
<dbReference type="PROSITE" id="PS00628">
    <property type="entry name" value="RIBOSOMAL_S19E"/>
    <property type="match status" value="1"/>
</dbReference>
<dbReference type="GO" id="GO:0003723">
    <property type="term" value="F:RNA binding"/>
    <property type="evidence" value="ECO:0007669"/>
    <property type="project" value="TreeGrafter"/>
</dbReference>
<dbReference type="GO" id="GO:0022627">
    <property type="term" value="C:cytosolic small ribosomal subunit"/>
    <property type="evidence" value="ECO:0007669"/>
    <property type="project" value="TreeGrafter"/>
</dbReference>
<dbReference type="InterPro" id="IPR018277">
    <property type="entry name" value="Ribosomal_eS19_CS"/>
</dbReference>
<dbReference type="GO" id="GO:0000028">
    <property type="term" value="P:ribosomal small subunit assembly"/>
    <property type="evidence" value="ECO:0007669"/>
    <property type="project" value="TreeGrafter"/>
</dbReference>
<dbReference type="InterPro" id="IPR001266">
    <property type="entry name" value="Ribosomal_eS19"/>
</dbReference>